<feature type="region of interest" description="Disordered" evidence="1">
    <location>
        <begin position="108"/>
        <end position="240"/>
    </location>
</feature>
<dbReference type="VEuPathDB" id="TriTrypDB:TcCLB.416605.10"/>
<dbReference type="VEuPathDB" id="TriTrypDB:BCY84_05540"/>
<feature type="compositionally biased region" description="Low complexity" evidence="1">
    <location>
        <begin position="225"/>
        <end position="240"/>
    </location>
</feature>
<evidence type="ECO:0000313" key="4">
    <source>
        <dbReference type="Proteomes" id="UP000246078"/>
    </source>
</evidence>
<proteinExistence type="predicted"/>
<dbReference type="Proteomes" id="UP000246078">
    <property type="component" value="Unassembled WGS sequence"/>
</dbReference>
<dbReference type="EMBL" id="PRFC01000437">
    <property type="protein sequence ID" value="PWU88338.1"/>
    <property type="molecule type" value="Genomic_DNA"/>
</dbReference>
<feature type="compositionally biased region" description="Polar residues" evidence="1">
    <location>
        <begin position="158"/>
        <end position="176"/>
    </location>
</feature>
<organism evidence="3 4">
    <name type="scientific">Trypanosoma cruzi</name>
    <dbReference type="NCBI Taxonomy" id="5693"/>
    <lineage>
        <taxon>Eukaryota</taxon>
        <taxon>Discoba</taxon>
        <taxon>Euglenozoa</taxon>
        <taxon>Kinetoplastea</taxon>
        <taxon>Metakinetoplastina</taxon>
        <taxon>Trypanosomatida</taxon>
        <taxon>Trypanosomatidae</taxon>
        <taxon>Trypanosoma</taxon>
        <taxon>Schizotrypanum</taxon>
    </lineage>
</organism>
<accession>A0A2V2UZW7</accession>
<evidence type="ECO:0000313" key="3">
    <source>
        <dbReference type="EMBL" id="PWU88338.1"/>
    </source>
</evidence>
<feature type="signal peptide" evidence="2">
    <location>
        <begin position="1"/>
        <end position="27"/>
    </location>
</feature>
<name>A0A2V2UZW7_TRYCR</name>
<dbReference type="VEuPathDB" id="TriTrypDB:TCSYLVIO_006664"/>
<evidence type="ECO:0000256" key="1">
    <source>
        <dbReference type="SAM" id="MobiDB-lite"/>
    </source>
</evidence>
<dbReference type="VEuPathDB" id="TriTrypDB:TCDM_09980"/>
<dbReference type="VEuPathDB" id="TriTrypDB:ECC02_009050"/>
<sequence length="262" mass="27202">MAMMMAGRVLLVCALCVLWCGASVVLSAAGGFTSDRSDTAENMVLLWYPETNKTCKENSTKGGILDESAFKSCMHKSMKEICEVYYNMASTDSDDPEAEEICKKYTGDPVEAAESSTPQDKLSPGAETPVAAPTPETSKGGAAEMGSTPGIPAGDSPANPTEGSQSTSDANDTANSEAEKGITEVMPKNAPESNATGKEEEKRNERNHNNTKTTPLDADAMQRITSSADSDSSTAVSHATSPLLPPLLLVVACAAAAAVVAA</sequence>
<comment type="caution">
    <text evidence="3">The sequence shown here is derived from an EMBL/GenBank/DDBJ whole genome shotgun (WGS) entry which is preliminary data.</text>
</comment>
<dbReference type="VEuPathDB" id="TriTrypDB:Tc_MARK_7257"/>
<feature type="compositionally biased region" description="Basic and acidic residues" evidence="1">
    <location>
        <begin position="197"/>
        <end position="208"/>
    </location>
</feature>
<dbReference type="VEuPathDB" id="TriTrypDB:TcCLB.510621.49"/>
<reference evidence="3 4" key="1">
    <citation type="journal article" date="2018" name="Microb. Genom.">
        <title>Expanding an expanded genome: long-read sequencing of Trypanosoma cruzi.</title>
        <authorList>
            <person name="Berna L."/>
            <person name="Rodriguez M."/>
            <person name="Chiribao M.L."/>
            <person name="Parodi-Talice A."/>
            <person name="Pita S."/>
            <person name="Rijo G."/>
            <person name="Alvarez-Valin F."/>
            <person name="Robello C."/>
        </authorList>
    </citation>
    <scope>NUCLEOTIDE SEQUENCE [LARGE SCALE GENOMIC DNA]</scope>
    <source>
        <strain evidence="3 4">TCC</strain>
    </source>
</reference>
<dbReference type="VEuPathDB" id="TriTrypDB:TcBrA4_0172060"/>
<dbReference type="VEuPathDB" id="TriTrypDB:TcYC6_0159080"/>
<feature type="chain" id="PRO_5016147109" evidence="2">
    <location>
        <begin position="28"/>
        <end position="262"/>
    </location>
</feature>
<protein>
    <submittedName>
        <fullName evidence="3">Mucin-associated surface protein (MASP)</fullName>
    </submittedName>
</protein>
<keyword evidence="2" id="KW-0732">Signal</keyword>
<dbReference type="VEuPathDB" id="TriTrypDB:TcCL_Unassigned02846"/>
<dbReference type="AlphaFoldDB" id="A0A2V2UZW7"/>
<evidence type="ECO:0000256" key="2">
    <source>
        <dbReference type="SAM" id="SignalP"/>
    </source>
</evidence>
<gene>
    <name evidence="3" type="ORF">C3747_437g10</name>
</gene>
<dbReference type="VEuPathDB" id="TriTrypDB:C4B63_1g175"/>
<dbReference type="VEuPathDB" id="TriTrypDB:C3747_437g10"/>